<evidence type="ECO:0000256" key="1">
    <source>
        <dbReference type="ARBA" id="ARBA00004651"/>
    </source>
</evidence>
<comment type="subcellular location">
    <subcellularLocation>
        <location evidence="1">Cell membrane</location>
        <topology evidence="1">Multi-pass membrane protein</topology>
    </subcellularLocation>
</comment>
<comment type="caution">
    <text evidence="7">The sequence shown here is derived from an EMBL/GenBank/DDBJ whole genome shotgun (WGS) entry which is preliminary data.</text>
</comment>
<protein>
    <submittedName>
        <fullName evidence="7">CidA/LrgA family protein</fullName>
    </submittedName>
</protein>
<evidence type="ECO:0000256" key="5">
    <source>
        <dbReference type="ARBA" id="ARBA00023136"/>
    </source>
</evidence>
<evidence type="ECO:0000256" key="3">
    <source>
        <dbReference type="ARBA" id="ARBA00022692"/>
    </source>
</evidence>
<evidence type="ECO:0000313" key="8">
    <source>
        <dbReference type="Proteomes" id="UP000215509"/>
    </source>
</evidence>
<keyword evidence="2" id="KW-1003">Cell membrane</keyword>
<evidence type="ECO:0000256" key="2">
    <source>
        <dbReference type="ARBA" id="ARBA00022475"/>
    </source>
</evidence>
<dbReference type="OrthoDB" id="3176438at2"/>
<keyword evidence="4 6" id="KW-1133">Transmembrane helix</keyword>
<dbReference type="PANTHER" id="PTHR33931:SF2">
    <property type="entry name" value="HOLIN-LIKE PROTEIN CIDA"/>
    <property type="match status" value="1"/>
</dbReference>
<sequence length="132" mass="14724">MQGFAVLLVFYLVGMFIQKVLHVPLPSNVIGLVLFTLFLFMGLIKLKWVESAATFLNRHMLLYFAPIVAGTVFILPLVRGHVISIIVTFFLSWLAVLLSAGWTVKSLNGRSVKGTKQINSTSSHFSARRENT</sequence>
<feature type="transmembrane region" description="Helical" evidence="6">
    <location>
        <begin position="28"/>
        <end position="48"/>
    </location>
</feature>
<dbReference type="GO" id="GO:0005886">
    <property type="term" value="C:plasma membrane"/>
    <property type="evidence" value="ECO:0007669"/>
    <property type="project" value="UniProtKB-SubCell"/>
</dbReference>
<dbReference type="RefSeq" id="WP_094015679.1">
    <property type="nucleotide sequence ID" value="NZ_NMQW01000021.1"/>
</dbReference>
<dbReference type="PANTHER" id="PTHR33931">
    <property type="entry name" value="HOLIN-LIKE PROTEIN CIDA-RELATED"/>
    <property type="match status" value="1"/>
</dbReference>
<evidence type="ECO:0000313" key="7">
    <source>
        <dbReference type="EMBL" id="OXM85483.1"/>
    </source>
</evidence>
<feature type="transmembrane region" description="Helical" evidence="6">
    <location>
        <begin position="83"/>
        <end position="104"/>
    </location>
</feature>
<dbReference type="Proteomes" id="UP000215509">
    <property type="component" value="Unassembled WGS sequence"/>
</dbReference>
<dbReference type="AlphaFoldDB" id="A0A229UQ37"/>
<dbReference type="Pfam" id="PF03788">
    <property type="entry name" value="LrgA"/>
    <property type="match status" value="1"/>
</dbReference>
<feature type="transmembrane region" description="Helical" evidence="6">
    <location>
        <begin position="60"/>
        <end position="77"/>
    </location>
</feature>
<name>A0A229UQ37_9BACL</name>
<keyword evidence="3 6" id="KW-0812">Transmembrane</keyword>
<dbReference type="EMBL" id="NMQW01000021">
    <property type="protein sequence ID" value="OXM85483.1"/>
    <property type="molecule type" value="Genomic_DNA"/>
</dbReference>
<accession>A0A229UQ37</accession>
<gene>
    <name evidence="7" type="ORF">CF651_14985</name>
</gene>
<evidence type="ECO:0000256" key="6">
    <source>
        <dbReference type="SAM" id="Phobius"/>
    </source>
</evidence>
<keyword evidence="8" id="KW-1185">Reference proteome</keyword>
<evidence type="ECO:0000256" key="4">
    <source>
        <dbReference type="ARBA" id="ARBA00022989"/>
    </source>
</evidence>
<proteinExistence type="predicted"/>
<reference evidence="7 8" key="1">
    <citation type="submission" date="2017-07" db="EMBL/GenBank/DDBJ databases">
        <title>Genome sequencing and assembly of Paenibacillus rigui.</title>
        <authorList>
            <person name="Mayilraj S."/>
        </authorList>
    </citation>
    <scope>NUCLEOTIDE SEQUENCE [LARGE SCALE GENOMIC DNA]</scope>
    <source>
        <strain evidence="7 8">JCM 16352</strain>
    </source>
</reference>
<organism evidence="7 8">
    <name type="scientific">Paenibacillus rigui</name>
    <dbReference type="NCBI Taxonomy" id="554312"/>
    <lineage>
        <taxon>Bacteria</taxon>
        <taxon>Bacillati</taxon>
        <taxon>Bacillota</taxon>
        <taxon>Bacilli</taxon>
        <taxon>Bacillales</taxon>
        <taxon>Paenibacillaceae</taxon>
        <taxon>Paenibacillus</taxon>
    </lineage>
</organism>
<dbReference type="InterPro" id="IPR005538">
    <property type="entry name" value="LrgA/CidA"/>
</dbReference>
<keyword evidence="5 6" id="KW-0472">Membrane</keyword>